<comment type="caution">
    <text evidence="2">The sequence shown here is derived from an EMBL/GenBank/DDBJ whole genome shotgun (WGS) entry which is preliminary data.</text>
</comment>
<keyword evidence="1" id="KW-0812">Transmembrane</keyword>
<sequence>MIFGFFFALIIYININFFISRLFVYFLPILGNSYVISVLLLSSKSFCARSKFSILG</sequence>
<keyword evidence="3" id="KW-1185">Reference proteome</keyword>
<evidence type="ECO:0000313" key="3">
    <source>
        <dbReference type="Proteomes" id="UP000018888"/>
    </source>
</evidence>
<reference evidence="2 3" key="2">
    <citation type="journal article" date="2018" name="New Phytol.">
        <title>High intraspecific genome diversity in the model arbuscular mycorrhizal symbiont Rhizophagus irregularis.</title>
        <authorList>
            <person name="Chen E.C.H."/>
            <person name="Morin E."/>
            <person name="Beaudet D."/>
            <person name="Noel J."/>
            <person name="Yildirir G."/>
            <person name="Ndikumana S."/>
            <person name="Charron P."/>
            <person name="St-Onge C."/>
            <person name="Giorgi J."/>
            <person name="Kruger M."/>
            <person name="Marton T."/>
            <person name="Ropars J."/>
            <person name="Grigoriev I.V."/>
            <person name="Hainaut M."/>
            <person name="Henrissat B."/>
            <person name="Roux C."/>
            <person name="Martin F."/>
            <person name="Corradi N."/>
        </authorList>
    </citation>
    <scope>NUCLEOTIDE SEQUENCE [LARGE SCALE GENOMIC DNA]</scope>
    <source>
        <strain evidence="2 3">DAOM 197198</strain>
    </source>
</reference>
<dbReference type="EMBL" id="AUPC02000026">
    <property type="protein sequence ID" value="POG79225.1"/>
    <property type="molecule type" value="Genomic_DNA"/>
</dbReference>
<proteinExistence type="predicted"/>
<evidence type="ECO:0000256" key="1">
    <source>
        <dbReference type="SAM" id="Phobius"/>
    </source>
</evidence>
<evidence type="ECO:0000313" key="2">
    <source>
        <dbReference type="EMBL" id="POG79225.1"/>
    </source>
</evidence>
<dbReference type="Proteomes" id="UP000018888">
    <property type="component" value="Unassembled WGS sequence"/>
</dbReference>
<accession>A0A2P4QNL3</accession>
<protein>
    <submittedName>
        <fullName evidence="2">Uncharacterized protein</fullName>
    </submittedName>
</protein>
<feature type="non-terminal residue" evidence="2">
    <location>
        <position position="1"/>
    </location>
</feature>
<keyword evidence="1" id="KW-1133">Transmembrane helix</keyword>
<dbReference type="AlphaFoldDB" id="A0A2P4QNL3"/>
<organism evidence="2 3">
    <name type="scientific">Rhizophagus irregularis (strain DAOM 181602 / DAOM 197198 / MUCL 43194)</name>
    <name type="common">Arbuscular mycorrhizal fungus</name>
    <name type="synonym">Glomus intraradices</name>
    <dbReference type="NCBI Taxonomy" id="747089"/>
    <lineage>
        <taxon>Eukaryota</taxon>
        <taxon>Fungi</taxon>
        <taxon>Fungi incertae sedis</taxon>
        <taxon>Mucoromycota</taxon>
        <taxon>Glomeromycotina</taxon>
        <taxon>Glomeromycetes</taxon>
        <taxon>Glomerales</taxon>
        <taxon>Glomeraceae</taxon>
        <taxon>Rhizophagus</taxon>
    </lineage>
</organism>
<name>A0A2P4QNL3_RHIID</name>
<reference evidence="2 3" key="1">
    <citation type="journal article" date="2013" name="Proc. Natl. Acad. Sci. U.S.A.">
        <title>Genome of an arbuscular mycorrhizal fungus provides insight into the oldest plant symbiosis.</title>
        <authorList>
            <person name="Tisserant E."/>
            <person name="Malbreil M."/>
            <person name="Kuo A."/>
            <person name="Kohler A."/>
            <person name="Symeonidi A."/>
            <person name="Balestrini R."/>
            <person name="Charron P."/>
            <person name="Duensing N."/>
            <person name="Frei Dit Frey N."/>
            <person name="Gianinazzi-Pearson V."/>
            <person name="Gilbert L.B."/>
            <person name="Handa Y."/>
            <person name="Herr J.R."/>
            <person name="Hijri M."/>
            <person name="Koul R."/>
            <person name="Kawaguchi M."/>
            <person name="Krajinski F."/>
            <person name="Lammers P.J."/>
            <person name="Masclaux F.G."/>
            <person name="Murat C."/>
            <person name="Morin E."/>
            <person name="Ndikumana S."/>
            <person name="Pagni M."/>
            <person name="Petitpierre D."/>
            <person name="Requena N."/>
            <person name="Rosikiewicz P."/>
            <person name="Riley R."/>
            <person name="Saito K."/>
            <person name="San Clemente H."/>
            <person name="Shapiro H."/>
            <person name="van Tuinen D."/>
            <person name="Becard G."/>
            <person name="Bonfante P."/>
            <person name="Paszkowski U."/>
            <person name="Shachar-Hill Y.Y."/>
            <person name="Tuskan G.A."/>
            <person name="Young P.W."/>
            <person name="Sanders I.R."/>
            <person name="Henrissat B."/>
            <person name="Rensing S.A."/>
            <person name="Grigoriev I.V."/>
            <person name="Corradi N."/>
            <person name="Roux C."/>
            <person name="Martin F."/>
        </authorList>
    </citation>
    <scope>NUCLEOTIDE SEQUENCE [LARGE SCALE GENOMIC DNA]</scope>
    <source>
        <strain evidence="2 3">DAOM 197198</strain>
    </source>
</reference>
<keyword evidence="1" id="KW-0472">Membrane</keyword>
<feature type="non-terminal residue" evidence="2">
    <location>
        <position position="56"/>
    </location>
</feature>
<feature type="transmembrane region" description="Helical" evidence="1">
    <location>
        <begin position="6"/>
        <end position="27"/>
    </location>
</feature>
<gene>
    <name evidence="2" type="ORF">GLOIN_2v1528849</name>
</gene>